<dbReference type="Proteomes" id="UP000499080">
    <property type="component" value="Unassembled WGS sequence"/>
</dbReference>
<keyword evidence="2" id="KW-1185">Reference proteome</keyword>
<dbReference type="OrthoDB" id="125347at2759"/>
<dbReference type="EMBL" id="BGPR01015903">
    <property type="protein sequence ID" value="GBN71060.1"/>
    <property type="molecule type" value="Genomic_DNA"/>
</dbReference>
<sequence length="125" mass="14393">MARPKRRPRNYPQFRDKILPLVVKKYIAEIDEGTKPVVNVLQAKRMTVKDWNCVKAKAIANCSKKSGFLKKDEVSNSNDVEKTLNDTHAVDSINEKWRLISNALLVDPLTTFQDSDEIFQNVKIY</sequence>
<name>A0A4Y2R6E8_ARAVE</name>
<reference evidence="1 2" key="1">
    <citation type="journal article" date="2019" name="Sci. Rep.">
        <title>Orb-weaving spider Araneus ventricosus genome elucidates the spidroin gene catalogue.</title>
        <authorList>
            <person name="Kono N."/>
            <person name="Nakamura H."/>
            <person name="Ohtoshi R."/>
            <person name="Moran D.A.P."/>
            <person name="Shinohara A."/>
            <person name="Yoshida Y."/>
            <person name="Fujiwara M."/>
            <person name="Mori M."/>
            <person name="Tomita M."/>
            <person name="Arakawa K."/>
        </authorList>
    </citation>
    <scope>NUCLEOTIDE SEQUENCE [LARGE SCALE GENOMIC DNA]</scope>
</reference>
<proteinExistence type="predicted"/>
<evidence type="ECO:0000313" key="1">
    <source>
        <dbReference type="EMBL" id="GBN71060.1"/>
    </source>
</evidence>
<evidence type="ECO:0000313" key="2">
    <source>
        <dbReference type="Proteomes" id="UP000499080"/>
    </source>
</evidence>
<evidence type="ECO:0008006" key="3">
    <source>
        <dbReference type="Google" id="ProtNLM"/>
    </source>
</evidence>
<gene>
    <name evidence="1" type="ORF">AVEN_233079_1</name>
</gene>
<dbReference type="AlphaFoldDB" id="A0A4Y2R6E8"/>
<accession>A0A4Y2R6E8</accession>
<comment type="caution">
    <text evidence="1">The sequence shown here is derived from an EMBL/GenBank/DDBJ whole genome shotgun (WGS) entry which is preliminary data.</text>
</comment>
<protein>
    <recommendedName>
        <fullName evidence="3">DDE-1 domain-containing protein</fullName>
    </recommendedName>
</protein>
<organism evidence="1 2">
    <name type="scientific">Araneus ventricosus</name>
    <name type="common">Orbweaver spider</name>
    <name type="synonym">Epeira ventricosa</name>
    <dbReference type="NCBI Taxonomy" id="182803"/>
    <lineage>
        <taxon>Eukaryota</taxon>
        <taxon>Metazoa</taxon>
        <taxon>Ecdysozoa</taxon>
        <taxon>Arthropoda</taxon>
        <taxon>Chelicerata</taxon>
        <taxon>Arachnida</taxon>
        <taxon>Araneae</taxon>
        <taxon>Araneomorphae</taxon>
        <taxon>Entelegynae</taxon>
        <taxon>Araneoidea</taxon>
        <taxon>Araneidae</taxon>
        <taxon>Araneus</taxon>
    </lineage>
</organism>